<name>A0A2R7Y9P2_9ARCH</name>
<evidence type="ECO:0000313" key="3">
    <source>
        <dbReference type="Proteomes" id="UP000244066"/>
    </source>
</evidence>
<feature type="domain" description="NurA" evidence="1">
    <location>
        <begin position="109"/>
        <end position="369"/>
    </location>
</feature>
<evidence type="ECO:0000313" key="2">
    <source>
        <dbReference type="EMBL" id="PUA34245.1"/>
    </source>
</evidence>
<organism evidence="2 3">
    <name type="scientific">Candidatus Terraquivivens tikiterensis</name>
    <dbReference type="NCBI Taxonomy" id="1980982"/>
    <lineage>
        <taxon>Archaea</taxon>
        <taxon>Nitrososphaerota</taxon>
        <taxon>Candidatus Wolframiiraptoraceae</taxon>
        <taxon>Candidatus Terraquivivens</taxon>
    </lineage>
</organism>
<reference evidence="2 3" key="1">
    <citation type="submission" date="2017-04" db="EMBL/GenBank/DDBJ databases">
        <title>Draft Aigarchaeota genome from a New Zealand hot spring.</title>
        <authorList>
            <person name="Reysenbach A.-L."/>
            <person name="Donaho J.A."/>
            <person name="Gerhart J."/>
            <person name="Kelley J.F."/>
            <person name="Kouba K."/>
            <person name="Podar M."/>
            <person name="Stott M."/>
        </authorList>
    </citation>
    <scope>NUCLEOTIDE SEQUENCE [LARGE SCALE GENOMIC DNA]</scope>
    <source>
        <strain evidence="2">NZ13_MG1</strain>
    </source>
</reference>
<dbReference type="Pfam" id="PF09376">
    <property type="entry name" value="NurA"/>
    <property type="match status" value="1"/>
</dbReference>
<comment type="caution">
    <text evidence="2">The sequence shown here is derived from an EMBL/GenBank/DDBJ whole genome shotgun (WGS) entry which is preliminary data.</text>
</comment>
<sequence length="409" mass="47461">MRRLGVRQELDEYPDWSRMPKVLQSRFFELAEAEAQKLIRANLVDANAVETLRKMLKIKRLESYEGWDELLVACVDGSDSPVCNERISLRYALFASAYKLFKGLEGLDEEFMSDYYSDRQILPHEKFSKIVELFMTYYERLMAHRALRKHSPDILMLDGSFFGYRARCSEILDEEIDWTPFGRHTGFKTGKELVDEVTKLTVELVKSGRALGVIKRVNTASIDGWIAYKYPSSKPIGLNDRAILSILMETCTLFSYDEAFDVNFNILNWYREVSRELKGKDPEDILRGVERRLRVQIKADLGDESYITYVMDTKRCYIKTMEEHPPVCVEFWKGSDPEWVKKALWYVYASRDPATGLPFPLDIVDSLVSLPKGVAREFAEEVEARLLRAGVDQKVLLNLFSRFNPQKEE</sequence>
<gene>
    <name evidence="2" type="ORF">B9J98_01260</name>
</gene>
<dbReference type="InterPro" id="IPR018977">
    <property type="entry name" value="NurA_domain"/>
</dbReference>
<proteinExistence type="predicted"/>
<dbReference type="EMBL" id="NDWU01000002">
    <property type="protein sequence ID" value="PUA34245.1"/>
    <property type="molecule type" value="Genomic_DNA"/>
</dbReference>
<evidence type="ECO:0000259" key="1">
    <source>
        <dbReference type="Pfam" id="PF09376"/>
    </source>
</evidence>
<protein>
    <recommendedName>
        <fullName evidence="1">NurA domain-containing protein</fullName>
    </recommendedName>
</protein>
<accession>A0A2R7Y9P2</accession>
<dbReference type="AlphaFoldDB" id="A0A2R7Y9P2"/>
<dbReference type="Proteomes" id="UP000244066">
    <property type="component" value="Unassembled WGS sequence"/>
</dbReference>